<proteinExistence type="predicted"/>
<keyword evidence="2" id="KW-1185">Reference proteome</keyword>
<evidence type="ECO:0000313" key="1">
    <source>
        <dbReference type="EMBL" id="KRZ46621.1"/>
    </source>
</evidence>
<accession>A0A0V1KHB0</accession>
<comment type="caution">
    <text evidence="1">The sequence shown here is derived from an EMBL/GenBank/DDBJ whole genome shotgun (WGS) entry which is preliminary data.</text>
</comment>
<sequence length="32" mass="3623">MVSSEAIPSSVLPNEKPEIFFLNQCTHKHILL</sequence>
<gene>
    <name evidence="1" type="ORF">T02_8503</name>
</gene>
<protein>
    <submittedName>
        <fullName evidence="1">Uncharacterized protein</fullName>
    </submittedName>
</protein>
<dbReference type="EMBL" id="JYDW01002706">
    <property type="protein sequence ID" value="KRZ46621.1"/>
    <property type="molecule type" value="Genomic_DNA"/>
</dbReference>
<dbReference type="Proteomes" id="UP000054721">
    <property type="component" value="Unassembled WGS sequence"/>
</dbReference>
<reference evidence="1 2" key="1">
    <citation type="submission" date="2015-05" db="EMBL/GenBank/DDBJ databases">
        <title>Evolution of Trichinella species and genotypes.</title>
        <authorList>
            <person name="Korhonen P.K."/>
            <person name="Edoardo P."/>
            <person name="Giuseppe L.R."/>
            <person name="Gasser R.B."/>
        </authorList>
    </citation>
    <scope>NUCLEOTIDE SEQUENCE [LARGE SCALE GENOMIC DNA]</scope>
    <source>
        <strain evidence="1">ISS10</strain>
    </source>
</reference>
<dbReference type="AlphaFoldDB" id="A0A0V1KHB0"/>
<evidence type="ECO:0000313" key="2">
    <source>
        <dbReference type="Proteomes" id="UP000054721"/>
    </source>
</evidence>
<organism evidence="1 2">
    <name type="scientific">Trichinella nativa</name>
    <dbReference type="NCBI Taxonomy" id="6335"/>
    <lineage>
        <taxon>Eukaryota</taxon>
        <taxon>Metazoa</taxon>
        <taxon>Ecdysozoa</taxon>
        <taxon>Nematoda</taxon>
        <taxon>Enoplea</taxon>
        <taxon>Dorylaimia</taxon>
        <taxon>Trichinellida</taxon>
        <taxon>Trichinellidae</taxon>
        <taxon>Trichinella</taxon>
    </lineage>
</organism>
<name>A0A0V1KHB0_9BILA</name>